<gene>
    <name evidence="2" type="ORF">MSAN_00130200</name>
</gene>
<protein>
    <submittedName>
        <fullName evidence="2">Uncharacterized protein</fullName>
    </submittedName>
</protein>
<evidence type="ECO:0000313" key="3">
    <source>
        <dbReference type="Proteomes" id="UP000623467"/>
    </source>
</evidence>
<evidence type="ECO:0000313" key="2">
    <source>
        <dbReference type="EMBL" id="KAF7377112.1"/>
    </source>
</evidence>
<sequence length="421" mass="47961">MHRQLNSNPEVAHSSLCNSESPSPASRMFSHSQHFTVTGGTFINVTNHYVASPSLPSDFRMIPMGDIDLRHQIRVDEIQVDKCTGVVTAQPRERVCIRRVHSAKARIDGRKSRVTVAIYQGNDAEEEWRKDIAKYMSLRQVSWTFSLLIGLLTHATRHPNIIQICGAASSNGIHATLFNDDLIPLEEVLHRYRDSPVLTVYIYACCNRDFSEVHNYIASEFHRDVFSVDCTMWIRRSTGLLCVELTQFRAHKLWLGLWFDWNPPKSAGLSRLHSLSLGAETITTFIDSLRLEQYHTICGWNQGQYRWTTLSAKTIVNVGAVFHCSTDRLENSDEIAYLPNTEAPRLGEWTSEEGTGEVMPNGWTRFQLGDIIDSALDLSLTTHIRYGYTWLSQANHIFRRLNIISNFEDYGTASAQSFYLN</sequence>
<dbReference type="AlphaFoldDB" id="A0A8H7DKU5"/>
<keyword evidence="3" id="KW-1185">Reference proteome</keyword>
<organism evidence="2 3">
    <name type="scientific">Mycena sanguinolenta</name>
    <dbReference type="NCBI Taxonomy" id="230812"/>
    <lineage>
        <taxon>Eukaryota</taxon>
        <taxon>Fungi</taxon>
        <taxon>Dikarya</taxon>
        <taxon>Basidiomycota</taxon>
        <taxon>Agaricomycotina</taxon>
        <taxon>Agaricomycetes</taxon>
        <taxon>Agaricomycetidae</taxon>
        <taxon>Agaricales</taxon>
        <taxon>Marasmiineae</taxon>
        <taxon>Mycenaceae</taxon>
        <taxon>Mycena</taxon>
    </lineage>
</organism>
<name>A0A8H7DKU5_9AGAR</name>
<evidence type="ECO:0000256" key="1">
    <source>
        <dbReference type="SAM" id="MobiDB-lite"/>
    </source>
</evidence>
<accession>A0A8H7DKU5</accession>
<feature type="region of interest" description="Disordered" evidence="1">
    <location>
        <begin position="1"/>
        <end position="28"/>
    </location>
</feature>
<dbReference type="OrthoDB" id="258495at2759"/>
<comment type="caution">
    <text evidence="2">The sequence shown here is derived from an EMBL/GenBank/DDBJ whole genome shotgun (WGS) entry which is preliminary data.</text>
</comment>
<dbReference type="EMBL" id="JACAZH010000001">
    <property type="protein sequence ID" value="KAF7377112.1"/>
    <property type="molecule type" value="Genomic_DNA"/>
</dbReference>
<proteinExistence type="predicted"/>
<reference evidence="2" key="1">
    <citation type="submission" date="2020-05" db="EMBL/GenBank/DDBJ databases">
        <title>Mycena genomes resolve the evolution of fungal bioluminescence.</title>
        <authorList>
            <person name="Tsai I.J."/>
        </authorList>
    </citation>
    <scope>NUCLEOTIDE SEQUENCE</scope>
    <source>
        <strain evidence="2">160909Yilan</strain>
    </source>
</reference>
<dbReference type="Proteomes" id="UP000623467">
    <property type="component" value="Unassembled WGS sequence"/>
</dbReference>